<dbReference type="EMBL" id="JACYFT010000001">
    <property type="protein sequence ID" value="MBD8049679.1"/>
    <property type="molecule type" value="Genomic_DNA"/>
</dbReference>
<evidence type="ECO:0000256" key="3">
    <source>
        <dbReference type="ARBA" id="ARBA00022676"/>
    </source>
</evidence>
<comment type="subcellular location">
    <subcellularLocation>
        <location evidence="1">Cell membrane</location>
        <topology evidence="1">Multi-pass membrane protein</topology>
    </subcellularLocation>
</comment>
<gene>
    <name evidence="10" type="ORF">IC609_03910</name>
</gene>
<feature type="transmembrane region" description="Helical" evidence="8">
    <location>
        <begin position="195"/>
        <end position="216"/>
    </location>
</feature>
<dbReference type="RefSeq" id="WP_191818132.1">
    <property type="nucleotide sequence ID" value="NZ_JACYFT010000001.1"/>
</dbReference>
<evidence type="ECO:0000256" key="2">
    <source>
        <dbReference type="ARBA" id="ARBA00022475"/>
    </source>
</evidence>
<feature type="transmembrane region" description="Helical" evidence="8">
    <location>
        <begin position="53"/>
        <end position="80"/>
    </location>
</feature>
<evidence type="ECO:0000256" key="1">
    <source>
        <dbReference type="ARBA" id="ARBA00004651"/>
    </source>
</evidence>
<feature type="transmembrane region" description="Helical" evidence="8">
    <location>
        <begin position="433"/>
        <end position="452"/>
    </location>
</feature>
<evidence type="ECO:0000256" key="7">
    <source>
        <dbReference type="ARBA" id="ARBA00023136"/>
    </source>
</evidence>
<dbReference type="GO" id="GO:0005886">
    <property type="term" value="C:plasma membrane"/>
    <property type="evidence" value="ECO:0007669"/>
    <property type="project" value="UniProtKB-SubCell"/>
</dbReference>
<feature type="domain" description="DUF8201" evidence="9">
    <location>
        <begin position="208"/>
        <end position="446"/>
    </location>
</feature>
<evidence type="ECO:0000256" key="8">
    <source>
        <dbReference type="SAM" id="Phobius"/>
    </source>
</evidence>
<feature type="transmembrane region" description="Helical" evidence="8">
    <location>
        <begin position="116"/>
        <end position="139"/>
    </location>
</feature>
<keyword evidence="6 8" id="KW-1133">Transmembrane helix</keyword>
<dbReference type="Proteomes" id="UP000647424">
    <property type="component" value="Unassembled WGS sequence"/>
</dbReference>
<evidence type="ECO:0000256" key="5">
    <source>
        <dbReference type="ARBA" id="ARBA00022692"/>
    </source>
</evidence>
<feature type="transmembrane region" description="Helical" evidence="8">
    <location>
        <begin position="86"/>
        <end position="104"/>
    </location>
</feature>
<feature type="transmembrane region" description="Helical" evidence="8">
    <location>
        <begin position="278"/>
        <end position="309"/>
    </location>
</feature>
<feature type="transmembrane region" description="Helical" evidence="8">
    <location>
        <begin position="14"/>
        <end position="32"/>
    </location>
</feature>
<dbReference type="InterPro" id="IPR058514">
    <property type="entry name" value="DUF8201"/>
</dbReference>
<evidence type="ECO:0000313" key="10">
    <source>
        <dbReference type="EMBL" id="MBD8049679.1"/>
    </source>
</evidence>
<proteinExistence type="predicted"/>
<keyword evidence="4" id="KW-0808">Transferase</keyword>
<dbReference type="InterPro" id="IPR050297">
    <property type="entry name" value="LipidA_mod_glycosyltrf_83"/>
</dbReference>
<name>A0A927FE51_9BURK</name>
<keyword evidence="5 8" id="KW-0812">Transmembrane</keyword>
<feature type="transmembrane region" description="Helical" evidence="8">
    <location>
        <begin position="379"/>
        <end position="401"/>
    </location>
</feature>
<evidence type="ECO:0000259" key="9">
    <source>
        <dbReference type="Pfam" id="PF26626"/>
    </source>
</evidence>
<evidence type="ECO:0000256" key="6">
    <source>
        <dbReference type="ARBA" id="ARBA00022989"/>
    </source>
</evidence>
<evidence type="ECO:0000256" key="4">
    <source>
        <dbReference type="ARBA" id="ARBA00022679"/>
    </source>
</evidence>
<accession>A0A927FE51</accession>
<keyword evidence="11" id="KW-1185">Reference proteome</keyword>
<dbReference type="PANTHER" id="PTHR33908:SF11">
    <property type="entry name" value="MEMBRANE PROTEIN"/>
    <property type="match status" value="1"/>
</dbReference>
<feature type="transmembrane region" description="Helical" evidence="8">
    <location>
        <begin position="318"/>
        <end position="334"/>
    </location>
</feature>
<keyword evidence="7 8" id="KW-0472">Membrane</keyword>
<dbReference type="GO" id="GO:0016763">
    <property type="term" value="F:pentosyltransferase activity"/>
    <property type="evidence" value="ECO:0007669"/>
    <property type="project" value="TreeGrafter"/>
</dbReference>
<keyword evidence="2" id="KW-1003">Cell membrane</keyword>
<sequence>MLNAPTHLTGLTEFFWGLMFCVYCATLGLAVLKTPRLFNFSRKFESVVSPLEINFSLIIFIATCTGLAVVSQMLFLLGLFKVLSPSVMIISLLSLWLLACMQLWTTRTKSALIPNWMSLLQGSSTGIIFLCIGLTLTWLCIKPPGLWDDTSYHLPYARHYLQEHQLSVTPWLRFPLFPHNGNLLFTFALTWGSEVRAQVIATAIPLTVTAIGIYGACQEFLKSKWSGWLAIGLFWSLSPLQETLGYAYIDNLLMMFSWAAMVAMTMALREQSSPGTGWVVICGLLAGTAAGTKLFGAVIVIMIGITLLFNKGWRRQSVWLYSASAGLFGLGWYIRSYIISGDPIHPAGGNFFGHYLWNSADLLSQQQEQATHGTSKNPLLLFSSLQKAGILCLLPGLLSLLQPRLWHVSTRALALIVLTYILAWQTTSQVARYTTPILPAGVFLTTAWLFYAGPEQLQKKLRKFSPALSWIGLIILTALALSWPYNKRGIVSAESKTWSQSLESRSGFKVMQAANDLRHKLGNKIIQIGYENAVYFFEGQVIGDWFGPGRYSQMLNCTTDCHVADAEKLKRLLDQHGANMLAVNAARFKFIPSEYITLFDVQTISPGNYLLILKSMQH</sequence>
<comment type="caution">
    <text evidence="10">The sequence shown here is derived from an EMBL/GenBank/DDBJ whole genome shotgun (WGS) entry which is preliminary data.</text>
</comment>
<feature type="transmembrane region" description="Helical" evidence="8">
    <location>
        <begin position="464"/>
        <end position="485"/>
    </location>
</feature>
<feature type="transmembrane region" description="Helical" evidence="8">
    <location>
        <begin position="408"/>
        <end position="427"/>
    </location>
</feature>
<dbReference type="PANTHER" id="PTHR33908">
    <property type="entry name" value="MANNOSYLTRANSFERASE YKCB-RELATED"/>
    <property type="match status" value="1"/>
</dbReference>
<keyword evidence="3" id="KW-0328">Glycosyltransferase</keyword>
<dbReference type="AlphaFoldDB" id="A0A927FE51"/>
<dbReference type="GO" id="GO:0009103">
    <property type="term" value="P:lipopolysaccharide biosynthetic process"/>
    <property type="evidence" value="ECO:0007669"/>
    <property type="project" value="UniProtKB-ARBA"/>
</dbReference>
<protein>
    <recommendedName>
        <fullName evidence="9">DUF8201 domain-containing protein</fullName>
    </recommendedName>
</protein>
<evidence type="ECO:0000313" key="11">
    <source>
        <dbReference type="Proteomes" id="UP000647424"/>
    </source>
</evidence>
<dbReference type="Pfam" id="PF26626">
    <property type="entry name" value="DUF8201"/>
    <property type="match status" value="1"/>
</dbReference>
<reference evidence="10" key="1">
    <citation type="submission" date="2020-09" db="EMBL/GenBank/DDBJ databases">
        <title>Genome seq and assembly of Limnohabitants sp.</title>
        <authorList>
            <person name="Chhetri G."/>
        </authorList>
    </citation>
    <scope>NUCLEOTIDE SEQUENCE</scope>
    <source>
        <strain evidence="10">JUR4</strain>
    </source>
</reference>
<organism evidence="10 11">
    <name type="scientific">Limnohabitans radicicola</name>
    <dbReference type="NCBI Taxonomy" id="2771427"/>
    <lineage>
        <taxon>Bacteria</taxon>
        <taxon>Pseudomonadati</taxon>
        <taxon>Pseudomonadota</taxon>
        <taxon>Betaproteobacteria</taxon>
        <taxon>Burkholderiales</taxon>
        <taxon>Comamonadaceae</taxon>
        <taxon>Limnohabitans</taxon>
    </lineage>
</organism>